<feature type="chain" id="PRO_5042100810" description="Plant heme peroxidase family profile domain-containing protein" evidence="3">
    <location>
        <begin position="18"/>
        <end position="421"/>
    </location>
</feature>
<keyword evidence="3" id="KW-0732">Signal</keyword>
<evidence type="ECO:0000256" key="1">
    <source>
        <dbReference type="ARBA" id="ARBA00023002"/>
    </source>
</evidence>
<dbReference type="PANTHER" id="PTHR31356">
    <property type="entry name" value="THYLAKOID LUMENAL 29 KDA PROTEIN, CHLOROPLASTIC-RELATED"/>
    <property type="match status" value="1"/>
</dbReference>
<dbReference type="Pfam" id="PF00141">
    <property type="entry name" value="peroxidase"/>
    <property type="match status" value="1"/>
</dbReference>
<dbReference type="GO" id="GO:0004601">
    <property type="term" value="F:peroxidase activity"/>
    <property type="evidence" value="ECO:0007669"/>
    <property type="project" value="InterPro"/>
</dbReference>
<dbReference type="GO" id="GO:0034599">
    <property type="term" value="P:cellular response to oxidative stress"/>
    <property type="evidence" value="ECO:0007669"/>
    <property type="project" value="InterPro"/>
</dbReference>
<dbReference type="InterPro" id="IPR044831">
    <property type="entry name" value="Ccp1-like"/>
</dbReference>
<dbReference type="Gene3D" id="1.10.520.10">
    <property type="match status" value="1"/>
</dbReference>
<keyword evidence="1" id="KW-0560">Oxidoreductase</keyword>
<accession>A0AAD3HCL2</accession>
<dbReference type="PANTHER" id="PTHR31356:SF66">
    <property type="entry name" value="CATALASE-PEROXIDASE"/>
    <property type="match status" value="1"/>
</dbReference>
<evidence type="ECO:0000313" key="6">
    <source>
        <dbReference type="Proteomes" id="UP001054902"/>
    </source>
</evidence>
<dbReference type="Gene3D" id="1.10.420.10">
    <property type="entry name" value="Peroxidase, domain 2"/>
    <property type="match status" value="1"/>
</dbReference>
<proteinExistence type="inferred from homology"/>
<dbReference type="SUPFAM" id="SSF48113">
    <property type="entry name" value="Heme-dependent peroxidases"/>
    <property type="match status" value="1"/>
</dbReference>
<sequence>MSRSFAAFLAVIAASNAFVPSMVPRCEKTALSMESNNDRRSFLSGTAGVALSGIFTSLTVAPQDANAVVYLDPAMYGDQENRISAVDSLKESVRRAILQKPQLAPIFYAMAVIDGLSYNAKNGDFGPDGRIISAILASNADTPYIKLMKEAANTIVESKKSLKKLTSITIADAVALGGTEAIEAVGGPNLSIQVGRTDAKPSQAFTSDIPIDLLSGSHSIEEVRSAFFRSGLTEREMTAILGALLTLETVEKEKDPKDWAKSAKPAFRERGKMGRMSEFKRLTDEDIAAELAKDGEDDEDDEPGLFDDEPYIADTFGTREQAFGKKAGDLDSKTFNKYLQELNKYVKKPETQPYGWIGDLILDKQNPGAGIWLSKYAQSYLNYQKDLGIAFNSLTQLGGEYTGGKYENLLKNKPRKTLGDS</sequence>
<name>A0AAD3HCL2_9STRA</name>
<dbReference type="GO" id="GO:0000302">
    <property type="term" value="P:response to reactive oxygen species"/>
    <property type="evidence" value="ECO:0007669"/>
    <property type="project" value="TreeGrafter"/>
</dbReference>
<dbReference type="PROSITE" id="PS51318">
    <property type="entry name" value="TAT"/>
    <property type="match status" value="1"/>
</dbReference>
<dbReference type="InterPro" id="IPR010255">
    <property type="entry name" value="Haem_peroxidase_sf"/>
</dbReference>
<dbReference type="EMBL" id="BLLK01000062">
    <property type="protein sequence ID" value="GFH58655.1"/>
    <property type="molecule type" value="Genomic_DNA"/>
</dbReference>
<organism evidence="5 6">
    <name type="scientific">Chaetoceros tenuissimus</name>
    <dbReference type="NCBI Taxonomy" id="426638"/>
    <lineage>
        <taxon>Eukaryota</taxon>
        <taxon>Sar</taxon>
        <taxon>Stramenopiles</taxon>
        <taxon>Ochrophyta</taxon>
        <taxon>Bacillariophyta</taxon>
        <taxon>Coscinodiscophyceae</taxon>
        <taxon>Chaetocerotophycidae</taxon>
        <taxon>Chaetocerotales</taxon>
        <taxon>Chaetocerotaceae</taxon>
        <taxon>Chaetoceros</taxon>
    </lineage>
</organism>
<evidence type="ECO:0000256" key="2">
    <source>
        <dbReference type="RuleBase" id="RU004241"/>
    </source>
</evidence>
<comment type="similarity">
    <text evidence="2">Belongs to the peroxidase family.</text>
</comment>
<feature type="domain" description="Plant heme peroxidase family profile" evidence="4">
    <location>
        <begin position="150"/>
        <end position="243"/>
    </location>
</feature>
<dbReference type="GO" id="GO:0042744">
    <property type="term" value="P:hydrogen peroxide catabolic process"/>
    <property type="evidence" value="ECO:0007669"/>
    <property type="project" value="TreeGrafter"/>
</dbReference>
<reference evidence="5 6" key="1">
    <citation type="journal article" date="2021" name="Sci. Rep.">
        <title>The genome of the diatom Chaetoceros tenuissimus carries an ancient integrated fragment of an extant virus.</title>
        <authorList>
            <person name="Hongo Y."/>
            <person name="Kimura K."/>
            <person name="Takaki Y."/>
            <person name="Yoshida Y."/>
            <person name="Baba S."/>
            <person name="Kobayashi G."/>
            <person name="Nagasaki K."/>
            <person name="Hano T."/>
            <person name="Tomaru Y."/>
        </authorList>
    </citation>
    <scope>NUCLEOTIDE SEQUENCE [LARGE SCALE GENOMIC DNA]</scope>
    <source>
        <strain evidence="5 6">NIES-3715</strain>
    </source>
</reference>
<dbReference type="Proteomes" id="UP001054902">
    <property type="component" value="Unassembled WGS sequence"/>
</dbReference>
<keyword evidence="6" id="KW-1185">Reference proteome</keyword>
<dbReference type="AlphaFoldDB" id="A0AAD3HCL2"/>
<evidence type="ECO:0000259" key="4">
    <source>
        <dbReference type="PROSITE" id="PS50873"/>
    </source>
</evidence>
<comment type="caution">
    <text evidence="5">The sequence shown here is derived from an EMBL/GenBank/DDBJ whole genome shotgun (WGS) entry which is preliminary data.</text>
</comment>
<dbReference type="GO" id="GO:0020037">
    <property type="term" value="F:heme binding"/>
    <property type="evidence" value="ECO:0007669"/>
    <property type="project" value="InterPro"/>
</dbReference>
<evidence type="ECO:0000256" key="3">
    <source>
        <dbReference type="SAM" id="SignalP"/>
    </source>
</evidence>
<dbReference type="PROSITE" id="PS50873">
    <property type="entry name" value="PEROXIDASE_4"/>
    <property type="match status" value="1"/>
</dbReference>
<evidence type="ECO:0000313" key="5">
    <source>
        <dbReference type="EMBL" id="GFH58655.1"/>
    </source>
</evidence>
<dbReference type="InterPro" id="IPR006311">
    <property type="entry name" value="TAT_signal"/>
</dbReference>
<dbReference type="InterPro" id="IPR002016">
    <property type="entry name" value="Haem_peroxidase"/>
</dbReference>
<protein>
    <recommendedName>
        <fullName evidence="4">Plant heme peroxidase family profile domain-containing protein</fullName>
    </recommendedName>
</protein>
<feature type="signal peptide" evidence="3">
    <location>
        <begin position="1"/>
        <end position="17"/>
    </location>
</feature>
<gene>
    <name evidence="5" type="ORF">CTEN210_15131</name>
</gene>